<name>A0ABS4GYS6_9BACL</name>
<dbReference type="Proteomes" id="UP001519343">
    <property type="component" value="Unassembled WGS sequence"/>
</dbReference>
<accession>A0ABS4GYS6</accession>
<comment type="caution">
    <text evidence="1">The sequence shown here is derived from an EMBL/GenBank/DDBJ whole genome shotgun (WGS) entry which is preliminary data.</text>
</comment>
<reference evidence="1 2" key="1">
    <citation type="submission" date="2021-03" db="EMBL/GenBank/DDBJ databases">
        <title>Genomic Encyclopedia of Type Strains, Phase IV (KMG-IV): sequencing the most valuable type-strain genomes for metagenomic binning, comparative biology and taxonomic classification.</title>
        <authorList>
            <person name="Goeker M."/>
        </authorList>
    </citation>
    <scope>NUCLEOTIDE SEQUENCE [LARGE SCALE GENOMIC DNA]</scope>
    <source>
        <strain evidence="1 2">DSM 24738</strain>
    </source>
</reference>
<keyword evidence="2" id="KW-1185">Reference proteome</keyword>
<evidence type="ECO:0000313" key="1">
    <source>
        <dbReference type="EMBL" id="MBP1935035.1"/>
    </source>
</evidence>
<organism evidence="1 2">
    <name type="scientific">Ammoniphilus resinae</name>
    <dbReference type="NCBI Taxonomy" id="861532"/>
    <lineage>
        <taxon>Bacteria</taxon>
        <taxon>Bacillati</taxon>
        <taxon>Bacillota</taxon>
        <taxon>Bacilli</taxon>
        <taxon>Bacillales</taxon>
        <taxon>Paenibacillaceae</taxon>
        <taxon>Aneurinibacillus group</taxon>
        <taxon>Ammoniphilus</taxon>
    </lineage>
</organism>
<gene>
    <name evidence="1" type="ORF">J2Z37_005055</name>
</gene>
<dbReference type="EMBL" id="JAGGKT010000036">
    <property type="protein sequence ID" value="MBP1935035.1"/>
    <property type="molecule type" value="Genomic_DNA"/>
</dbReference>
<evidence type="ECO:0000313" key="2">
    <source>
        <dbReference type="Proteomes" id="UP001519343"/>
    </source>
</evidence>
<proteinExistence type="predicted"/>
<sequence length="163" mass="19517">MKNQLLSHLIDLGAIFHRKCNNFYQVVGEPYYETETTYSIECLILEVAGFKNDKTWDRYFNKLEDVFSGKMEKSDFLKKIQSTNLDPKDIFSKIVRITKHLRNKERNLEQLFEREILYMSNIQWELEDIAFNLLGITEYLDEVLNQFYDGEIDVQKLLEEIQK</sequence>
<protein>
    <submittedName>
        <fullName evidence="1">Uncharacterized protein</fullName>
    </submittedName>
</protein>
<dbReference type="RefSeq" id="WP_209812997.1">
    <property type="nucleotide sequence ID" value="NZ_JAGGKT010000036.1"/>
</dbReference>